<protein>
    <recommendedName>
        <fullName evidence="2">T6SS Phospholipase effector Tle1-like catalytic domain-containing protein</fullName>
    </recommendedName>
</protein>
<dbReference type="InterPro" id="IPR018712">
    <property type="entry name" value="Tle1-like_cat"/>
</dbReference>
<name>A0ABN4XGZ4_9RHOB</name>
<dbReference type="Pfam" id="PF09994">
    <property type="entry name" value="T6SS_Tle1-like_cat"/>
    <property type="match status" value="1"/>
</dbReference>
<evidence type="ECO:0000313" key="4">
    <source>
        <dbReference type="Proteomes" id="UP000185622"/>
    </source>
</evidence>
<evidence type="ECO:0000256" key="1">
    <source>
        <dbReference type="SAM" id="MobiDB-lite"/>
    </source>
</evidence>
<dbReference type="SUPFAM" id="SSF53474">
    <property type="entry name" value="alpha/beta-Hydrolases"/>
    <property type="match status" value="1"/>
</dbReference>
<sequence>MRGLFERVISALRRRSPERAEARSAAGAGRGPVDHVVLLDGTLGSLRADRLTSIGLIYRFLRRAAPKVSVYYGRGLRWRDWHDMSDVWFGWGVNQQISRAYGWLAMRYRPGDRIFLIGYSRGGFAARSLAGMIGRIGLLRPEHAIERNTRLAWRHYEEETPADVLQSFRNSLCHENVEIEMVGAFDTVQALGIRVPFFWIVNEERVRFHDHHLSDHVRHGFQALALDERRSVLEPLVWESDEGASDADSPATRIEQRWFRGAHGDIGGMLGHFADARPLANIPLVWMLERAESLGLSLPPGWQAEFPRDPNAPSVGTWTGWGKLFWLRAPRVVGRDPSEGLHESVVLPEGSRAIFRPRILRPEIRRLARRSEPVSEVRRHDETGGGAGRVEASILGAPDLTPRDAG</sequence>
<reference evidence="3 4" key="1">
    <citation type="submission" date="2017-01" db="EMBL/GenBank/DDBJ databases">
        <title>The complete genome sequence of a sulfur-oxidizing marine bacterium Thioclava sp. 25B10_4T.</title>
        <authorList>
            <person name="Liu Y."/>
            <person name="Lai Q."/>
            <person name="Shao Z."/>
        </authorList>
    </citation>
    <scope>NUCLEOTIDE SEQUENCE [LARGE SCALE GENOMIC DNA]</scope>
    <source>
        <strain evidence="3 4">25B10_4</strain>
    </source>
</reference>
<dbReference type="InterPro" id="IPR029058">
    <property type="entry name" value="AB_hydrolase_fold"/>
</dbReference>
<feature type="compositionally biased region" description="Basic and acidic residues" evidence="1">
    <location>
        <begin position="371"/>
        <end position="383"/>
    </location>
</feature>
<keyword evidence="4" id="KW-1185">Reference proteome</keyword>
<dbReference type="PANTHER" id="PTHR33840">
    <property type="match status" value="1"/>
</dbReference>
<dbReference type="EMBL" id="CP019437">
    <property type="protein sequence ID" value="AQS49417.1"/>
    <property type="molecule type" value="Genomic_DNA"/>
</dbReference>
<proteinExistence type="predicted"/>
<dbReference type="PANTHER" id="PTHR33840:SF1">
    <property type="entry name" value="TLE1 PHOSPHOLIPASE DOMAIN-CONTAINING PROTEIN"/>
    <property type="match status" value="1"/>
</dbReference>
<evidence type="ECO:0000313" key="3">
    <source>
        <dbReference type="EMBL" id="AQS49417.1"/>
    </source>
</evidence>
<evidence type="ECO:0000259" key="2">
    <source>
        <dbReference type="Pfam" id="PF09994"/>
    </source>
</evidence>
<dbReference type="RefSeq" id="WP_075773882.1">
    <property type="nucleotide sequence ID" value="NZ_CP019437.1"/>
</dbReference>
<accession>A0ABN4XGZ4</accession>
<feature type="region of interest" description="Disordered" evidence="1">
    <location>
        <begin position="371"/>
        <end position="406"/>
    </location>
</feature>
<dbReference type="Proteomes" id="UP000185622">
    <property type="component" value="Chromosome"/>
</dbReference>
<feature type="domain" description="T6SS Phospholipase effector Tle1-like catalytic" evidence="2">
    <location>
        <begin position="36"/>
        <end position="289"/>
    </location>
</feature>
<gene>
    <name evidence="3" type="ORF">BMG03_17685</name>
</gene>
<organism evidence="3 4">
    <name type="scientific">Thioclava nitratireducens</name>
    <dbReference type="NCBI Taxonomy" id="1915078"/>
    <lineage>
        <taxon>Bacteria</taxon>
        <taxon>Pseudomonadati</taxon>
        <taxon>Pseudomonadota</taxon>
        <taxon>Alphaproteobacteria</taxon>
        <taxon>Rhodobacterales</taxon>
        <taxon>Paracoccaceae</taxon>
        <taxon>Thioclava</taxon>
    </lineage>
</organism>